<gene>
    <name evidence="1" type="ORF">RchiOBHm_Chr7g0211431</name>
</gene>
<reference evidence="1 2" key="1">
    <citation type="journal article" date="2018" name="Nat. Genet.">
        <title>The Rosa genome provides new insights in the design of modern roses.</title>
        <authorList>
            <person name="Bendahmane M."/>
        </authorList>
    </citation>
    <scope>NUCLEOTIDE SEQUENCE [LARGE SCALE GENOMIC DNA]</scope>
    <source>
        <strain evidence="2">cv. Old Blush</strain>
    </source>
</reference>
<organism evidence="1 2">
    <name type="scientific">Rosa chinensis</name>
    <name type="common">China rose</name>
    <dbReference type="NCBI Taxonomy" id="74649"/>
    <lineage>
        <taxon>Eukaryota</taxon>
        <taxon>Viridiplantae</taxon>
        <taxon>Streptophyta</taxon>
        <taxon>Embryophyta</taxon>
        <taxon>Tracheophyta</taxon>
        <taxon>Spermatophyta</taxon>
        <taxon>Magnoliopsida</taxon>
        <taxon>eudicotyledons</taxon>
        <taxon>Gunneridae</taxon>
        <taxon>Pentapetalae</taxon>
        <taxon>rosids</taxon>
        <taxon>fabids</taxon>
        <taxon>Rosales</taxon>
        <taxon>Rosaceae</taxon>
        <taxon>Rosoideae</taxon>
        <taxon>Rosoideae incertae sedis</taxon>
        <taxon>Rosa</taxon>
    </lineage>
</organism>
<dbReference type="EMBL" id="PDCK01000045">
    <property type="protein sequence ID" value="PRQ18916.1"/>
    <property type="molecule type" value="Genomic_DNA"/>
</dbReference>
<dbReference type="Proteomes" id="UP000238479">
    <property type="component" value="Chromosome 7"/>
</dbReference>
<accession>A0A2P6PAG0</accession>
<dbReference type="Gramene" id="PRQ18916">
    <property type="protein sequence ID" value="PRQ18916"/>
    <property type="gene ID" value="RchiOBHm_Chr7g0211431"/>
</dbReference>
<protein>
    <submittedName>
        <fullName evidence="1">Uncharacterized protein</fullName>
    </submittedName>
</protein>
<sequence length="69" mass="7806">MVSVNSMAGKRLPFSTYLEATLDVAPRERSLLTTSSRTSSPAPFCRTTSRHRFSLGIRRQKICFSDRPE</sequence>
<dbReference type="AlphaFoldDB" id="A0A2P6PAG0"/>
<evidence type="ECO:0000313" key="1">
    <source>
        <dbReference type="EMBL" id="PRQ18916.1"/>
    </source>
</evidence>
<proteinExistence type="predicted"/>
<keyword evidence="2" id="KW-1185">Reference proteome</keyword>
<evidence type="ECO:0000313" key="2">
    <source>
        <dbReference type="Proteomes" id="UP000238479"/>
    </source>
</evidence>
<name>A0A2P6PAG0_ROSCH</name>
<comment type="caution">
    <text evidence="1">The sequence shown here is derived from an EMBL/GenBank/DDBJ whole genome shotgun (WGS) entry which is preliminary data.</text>
</comment>